<dbReference type="InterPro" id="IPR000653">
    <property type="entry name" value="DegT/StrS_aminotransferase"/>
</dbReference>
<evidence type="ECO:0000313" key="5">
    <source>
        <dbReference type="Proteomes" id="UP001338137"/>
    </source>
</evidence>
<reference evidence="4 5" key="1">
    <citation type="submission" date="2023-03" db="EMBL/GenBank/DDBJ databases">
        <title>Bacillus Genome Sequencing.</title>
        <authorList>
            <person name="Dunlap C."/>
        </authorList>
    </citation>
    <scope>NUCLEOTIDE SEQUENCE [LARGE SCALE GENOMIC DNA]</scope>
    <source>
        <strain evidence="4 5">BD-533</strain>
    </source>
</reference>
<protein>
    <submittedName>
        <fullName evidence="4">DegT/DnrJ/EryC1/StrS family aminotransferase</fullName>
    </submittedName>
</protein>
<name>A0ABU6GG58_9BACL</name>
<dbReference type="PIRSF" id="PIRSF000390">
    <property type="entry name" value="PLP_StrS"/>
    <property type="match status" value="1"/>
</dbReference>
<sequence length="368" mass="41699">MINVTKTYLPDKNKFYSYTDKIFESGWVTNNGQFCKEINERLSDYLGVKNLLLVSNGTLALQLAYKLLNLSGDVLTTPFSFVATTSSLVWEGLNPIFVDIDSKTFNLDSNQIEKKITPNTTAIVATHVYGNACDLERIQSIADKYNLKVIYDAAHAFGVNYKNNSILNFGDISAISFHGTKIFHTIEGGALVIKDDALYERAQKMINFGIVSPTEIAELGINSKMNEFQAAMGICVLDDIHLILNSRKIRYDKYMKAFSNSESLIFQKKNEHSTMNYSHFPVVFESEEIVLKVIEELGKNGIVPRRYFYPSLNNLPYLTNKQIAPNSTDISSRILCLPLFDSLEEEAQDFIIQIVRKHSKLLRKQIIL</sequence>
<evidence type="ECO:0000256" key="2">
    <source>
        <dbReference type="ARBA" id="ARBA00037999"/>
    </source>
</evidence>
<dbReference type="PANTHER" id="PTHR30244">
    <property type="entry name" value="TRANSAMINASE"/>
    <property type="match status" value="1"/>
</dbReference>
<dbReference type="Pfam" id="PF01041">
    <property type="entry name" value="DegT_DnrJ_EryC1"/>
    <property type="match status" value="1"/>
</dbReference>
<organism evidence="4 5">
    <name type="scientific">Paenibacillus alba</name>
    <dbReference type="NCBI Taxonomy" id="1197127"/>
    <lineage>
        <taxon>Bacteria</taxon>
        <taxon>Bacillati</taxon>
        <taxon>Bacillota</taxon>
        <taxon>Bacilli</taxon>
        <taxon>Bacillales</taxon>
        <taxon>Paenibacillaceae</taxon>
        <taxon>Paenibacillus</taxon>
    </lineage>
</organism>
<dbReference type="Proteomes" id="UP001338137">
    <property type="component" value="Unassembled WGS sequence"/>
</dbReference>
<keyword evidence="4" id="KW-0808">Transferase</keyword>
<dbReference type="InterPro" id="IPR015421">
    <property type="entry name" value="PyrdxlP-dep_Trfase_major"/>
</dbReference>
<keyword evidence="4" id="KW-0032">Aminotransferase</keyword>
<accession>A0ABU6GG58</accession>
<dbReference type="GO" id="GO:0008483">
    <property type="term" value="F:transaminase activity"/>
    <property type="evidence" value="ECO:0007669"/>
    <property type="project" value="UniProtKB-KW"/>
</dbReference>
<keyword evidence="5" id="KW-1185">Reference proteome</keyword>
<dbReference type="CDD" id="cd00616">
    <property type="entry name" value="AHBA_syn"/>
    <property type="match status" value="1"/>
</dbReference>
<dbReference type="InterPro" id="IPR015424">
    <property type="entry name" value="PyrdxlP-dep_Trfase"/>
</dbReference>
<evidence type="ECO:0000313" key="4">
    <source>
        <dbReference type="EMBL" id="MEC0232690.1"/>
    </source>
</evidence>
<evidence type="ECO:0000256" key="3">
    <source>
        <dbReference type="RuleBase" id="RU004508"/>
    </source>
</evidence>
<dbReference type="EMBL" id="JARLKY010000156">
    <property type="protein sequence ID" value="MEC0232690.1"/>
    <property type="molecule type" value="Genomic_DNA"/>
</dbReference>
<dbReference type="PANTHER" id="PTHR30244:SF9">
    <property type="entry name" value="PROTEIN RV3402C"/>
    <property type="match status" value="1"/>
</dbReference>
<dbReference type="Gene3D" id="3.40.640.10">
    <property type="entry name" value="Type I PLP-dependent aspartate aminotransferase-like (Major domain)"/>
    <property type="match status" value="1"/>
</dbReference>
<keyword evidence="1 3" id="KW-0663">Pyridoxal phosphate</keyword>
<gene>
    <name evidence="4" type="ORF">P4I72_36925</name>
</gene>
<evidence type="ECO:0000256" key="1">
    <source>
        <dbReference type="ARBA" id="ARBA00022898"/>
    </source>
</evidence>
<comment type="similarity">
    <text evidence="2 3">Belongs to the DegT/DnrJ/EryC1 family.</text>
</comment>
<comment type="caution">
    <text evidence="4">The sequence shown here is derived from an EMBL/GenBank/DDBJ whole genome shotgun (WGS) entry which is preliminary data.</text>
</comment>
<dbReference type="RefSeq" id="WP_326076909.1">
    <property type="nucleotide sequence ID" value="NZ_JARLKY010000156.1"/>
</dbReference>
<dbReference type="SUPFAM" id="SSF53383">
    <property type="entry name" value="PLP-dependent transferases"/>
    <property type="match status" value="1"/>
</dbReference>
<proteinExistence type="inferred from homology"/>